<sequence>MGTHLEPGTFNIITPAQHEPITTHRKKKSQPRRSDCPPKQIVSPAKPPTGDSRPILNVPAELLVEIIGYGTRRDKLAWMSACRKFVDPAERALWRVCGHKEFRKLLHMDGEKRERLVKVISHFHVGHDLSSLNDEIARPRSWNVQHGVYPDHFPMLPASWFIHSRLRSFTALSAAWGNNAIDDVFAALRQASTLEALQINYHIEGVTPTAFSYLLSCLPRLRVFESRHGSSGALLEVLAEMPAIKDIALGGTLNPGMVRRALDIPGAFINLEALDITISLDAATDLLQHLSHLNLKRLWIVLERNYNLSDEECADASISSLQALGAIASLTLLHLKFVYLDLPNELEPLKQLLSLRKFCLTLVPYYMNGPRPNDYSTEIVDLLSHLPMEEFSCYLEFNTAALESLGKACPRLRTLRFSYWLDLDALDTSSPPMFPALEHIGITNSRLGEHPVYSKKCIKTLANRLAVVAPVLTAFSMFPVSIGFRKQRGVRRWFASHYDWEEDTSTLMQDFDSHKGMTPKNRKRG</sequence>
<feature type="transmembrane region" description="Helical" evidence="2">
    <location>
        <begin position="465"/>
        <end position="484"/>
    </location>
</feature>
<keyword evidence="2" id="KW-1133">Transmembrane helix</keyword>
<gene>
    <name evidence="3" type="ORF">KCV03_g8599</name>
</gene>
<feature type="non-terminal residue" evidence="3">
    <location>
        <position position="1"/>
    </location>
</feature>
<evidence type="ECO:0008006" key="5">
    <source>
        <dbReference type="Google" id="ProtNLM"/>
    </source>
</evidence>
<dbReference type="Gene3D" id="3.80.10.10">
    <property type="entry name" value="Ribonuclease Inhibitor"/>
    <property type="match status" value="1"/>
</dbReference>
<feature type="region of interest" description="Disordered" evidence="1">
    <location>
        <begin position="1"/>
        <end position="54"/>
    </location>
</feature>
<accession>A0A9P8GCB2</accession>
<dbReference type="InterPro" id="IPR032675">
    <property type="entry name" value="LRR_dom_sf"/>
</dbReference>
<keyword evidence="2" id="KW-0812">Transmembrane</keyword>
<keyword evidence="2" id="KW-0472">Membrane</keyword>
<proteinExistence type="predicted"/>
<reference evidence="3" key="1">
    <citation type="journal article" date="2021" name="J Fungi (Basel)">
        <title>Virulence traits and population genomics of the black yeast Aureobasidium melanogenum.</title>
        <authorList>
            <person name="Cernosa A."/>
            <person name="Sun X."/>
            <person name="Gostincar C."/>
            <person name="Fang C."/>
            <person name="Gunde-Cimerman N."/>
            <person name="Song Z."/>
        </authorList>
    </citation>
    <scope>NUCLEOTIDE SEQUENCE</scope>
    <source>
        <strain evidence="3">EXF-8016</strain>
    </source>
</reference>
<protein>
    <recommendedName>
        <fullName evidence="5">F-box domain-containing protein</fullName>
    </recommendedName>
</protein>
<dbReference type="OrthoDB" id="3841974at2759"/>
<evidence type="ECO:0000256" key="2">
    <source>
        <dbReference type="SAM" id="Phobius"/>
    </source>
</evidence>
<name>A0A9P8GCB2_AURME</name>
<comment type="caution">
    <text evidence="3">The sequence shown here is derived from an EMBL/GenBank/DDBJ whole genome shotgun (WGS) entry which is preliminary data.</text>
</comment>
<organism evidence="3 4">
    <name type="scientific">Aureobasidium melanogenum</name>
    <name type="common">Aureobasidium pullulans var. melanogenum</name>
    <dbReference type="NCBI Taxonomy" id="46634"/>
    <lineage>
        <taxon>Eukaryota</taxon>
        <taxon>Fungi</taxon>
        <taxon>Dikarya</taxon>
        <taxon>Ascomycota</taxon>
        <taxon>Pezizomycotina</taxon>
        <taxon>Dothideomycetes</taxon>
        <taxon>Dothideomycetidae</taxon>
        <taxon>Dothideales</taxon>
        <taxon>Saccotheciaceae</taxon>
        <taxon>Aureobasidium</taxon>
    </lineage>
</organism>
<evidence type="ECO:0000313" key="4">
    <source>
        <dbReference type="Proteomes" id="UP000767238"/>
    </source>
</evidence>
<dbReference type="EMBL" id="JAHFYH010000088">
    <property type="protein sequence ID" value="KAH0214063.1"/>
    <property type="molecule type" value="Genomic_DNA"/>
</dbReference>
<dbReference type="Proteomes" id="UP000767238">
    <property type="component" value="Unassembled WGS sequence"/>
</dbReference>
<dbReference type="AlphaFoldDB" id="A0A9P8GCB2"/>
<dbReference type="SUPFAM" id="SSF52047">
    <property type="entry name" value="RNI-like"/>
    <property type="match status" value="1"/>
</dbReference>
<evidence type="ECO:0000313" key="3">
    <source>
        <dbReference type="EMBL" id="KAH0214063.1"/>
    </source>
</evidence>
<reference evidence="3" key="2">
    <citation type="submission" date="2021-08" db="EMBL/GenBank/DDBJ databases">
        <authorList>
            <person name="Gostincar C."/>
            <person name="Sun X."/>
            <person name="Song Z."/>
            <person name="Gunde-Cimerman N."/>
        </authorList>
    </citation>
    <scope>NUCLEOTIDE SEQUENCE</scope>
    <source>
        <strain evidence="3">EXF-8016</strain>
    </source>
</reference>
<evidence type="ECO:0000256" key="1">
    <source>
        <dbReference type="SAM" id="MobiDB-lite"/>
    </source>
</evidence>